<dbReference type="EMBL" id="BAAFHN010000021">
    <property type="protein sequence ID" value="GAB0173043.1"/>
    <property type="molecule type" value="Genomic_DNA"/>
</dbReference>
<evidence type="ECO:0000313" key="2">
    <source>
        <dbReference type="Proteomes" id="UP001562457"/>
    </source>
</evidence>
<comment type="caution">
    <text evidence="1">The sequence shown here is derived from an EMBL/GenBank/DDBJ whole genome shotgun (WGS) entry which is preliminary data.</text>
</comment>
<gene>
    <name evidence="1" type="ORF">NHP164001_10590</name>
</gene>
<proteinExistence type="predicted"/>
<organism evidence="1 2">
    <name type="scientific">Helicobacter trogontum</name>
    <dbReference type="NCBI Taxonomy" id="50960"/>
    <lineage>
        <taxon>Bacteria</taxon>
        <taxon>Pseudomonadati</taxon>
        <taxon>Campylobacterota</taxon>
        <taxon>Epsilonproteobacteria</taxon>
        <taxon>Campylobacterales</taxon>
        <taxon>Helicobacteraceae</taxon>
        <taxon>Helicobacter</taxon>
    </lineage>
</organism>
<protein>
    <submittedName>
        <fullName evidence="1">Uncharacterized protein</fullName>
    </submittedName>
</protein>
<dbReference type="RefSeq" id="WP_104718602.1">
    <property type="nucleotide sequence ID" value="NZ_BAAFHN010000021.1"/>
</dbReference>
<sequence>MINAKSFLILIKEEDRTHEIDSFQKQDDTILITFNKSQKTYSYSLDNCKIFDNPKLLSTCYINNTIICNAELIVQFEKYVKVFFNDKNTELFLIDKDEDILPKTNMFNYYQCIAQKIKMPENDTSLLGSSYEKIKNIKEDSALYAYLTKTNQCYIQKR</sequence>
<accession>A0ABQ0D3W8</accession>
<dbReference type="Proteomes" id="UP001562457">
    <property type="component" value="Unassembled WGS sequence"/>
</dbReference>
<reference evidence="1 2" key="1">
    <citation type="submission" date="2024-06" db="EMBL/GenBank/DDBJ databases">
        <title>Draft genome sequence of Helicobacter trogontum NHP16-4001.</title>
        <authorList>
            <person name="Rimbara E."/>
            <person name="Suzuki M."/>
        </authorList>
    </citation>
    <scope>NUCLEOTIDE SEQUENCE [LARGE SCALE GENOMIC DNA]</scope>
    <source>
        <strain evidence="1 2">NHP16-4001</strain>
    </source>
</reference>
<name>A0ABQ0D3W8_9HELI</name>
<evidence type="ECO:0000313" key="1">
    <source>
        <dbReference type="EMBL" id="GAB0173043.1"/>
    </source>
</evidence>
<keyword evidence="2" id="KW-1185">Reference proteome</keyword>